<keyword evidence="2" id="KW-1185">Reference proteome</keyword>
<protein>
    <submittedName>
        <fullName evidence="1">Uncharacterized protein</fullName>
    </submittedName>
</protein>
<comment type="caution">
    <text evidence="1">The sequence shown here is derived from an EMBL/GenBank/DDBJ whole genome shotgun (WGS) entry which is preliminary data.</text>
</comment>
<dbReference type="EMBL" id="JAXCGZ010010356">
    <property type="protein sequence ID" value="KAK7075603.1"/>
    <property type="molecule type" value="Genomic_DNA"/>
</dbReference>
<proteinExistence type="predicted"/>
<name>A0AAN8X6Y1_HALRR</name>
<evidence type="ECO:0000313" key="2">
    <source>
        <dbReference type="Proteomes" id="UP001381693"/>
    </source>
</evidence>
<sequence>MKPIPKSNFPSFLKKFQNSTDMSPAPYETNVTLLKAMHPKEENPEDPKYITYDVEAPPTVMAPAEEQQKYEDEDVSFEDPECTLVWSFQTPAIYPKPNVTCGYYSFDHDDVVHYLPAGLTLHKFMNQTWKASFQNTRVQVRRKIVTLRCSEVHFDSDGCPDVNFLGAKKGLVVSKADSHMNCRGQILPSVREGPAIVSLSCPYRQWAHFSDGTKEPNWFMQLSCYEYEQKWRTYHVGDSNKQGEFVDLEEIPMCGKEILTLNSIKETAQLVRARASMVAF</sequence>
<reference evidence="1 2" key="1">
    <citation type="submission" date="2023-11" db="EMBL/GenBank/DDBJ databases">
        <title>Halocaridina rubra genome assembly.</title>
        <authorList>
            <person name="Smith C."/>
        </authorList>
    </citation>
    <scope>NUCLEOTIDE SEQUENCE [LARGE SCALE GENOMIC DNA]</scope>
    <source>
        <strain evidence="1">EP-1</strain>
        <tissue evidence="1">Whole</tissue>
    </source>
</reference>
<dbReference type="AlphaFoldDB" id="A0AAN8X6Y1"/>
<organism evidence="1 2">
    <name type="scientific">Halocaridina rubra</name>
    <name type="common">Hawaiian red shrimp</name>
    <dbReference type="NCBI Taxonomy" id="373956"/>
    <lineage>
        <taxon>Eukaryota</taxon>
        <taxon>Metazoa</taxon>
        <taxon>Ecdysozoa</taxon>
        <taxon>Arthropoda</taxon>
        <taxon>Crustacea</taxon>
        <taxon>Multicrustacea</taxon>
        <taxon>Malacostraca</taxon>
        <taxon>Eumalacostraca</taxon>
        <taxon>Eucarida</taxon>
        <taxon>Decapoda</taxon>
        <taxon>Pleocyemata</taxon>
        <taxon>Caridea</taxon>
        <taxon>Atyoidea</taxon>
        <taxon>Atyidae</taxon>
        <taxon>Halocaridina</taxon>
    </lineage>
</organism>
<dbReference type="Proteomes" id="UP001381693">
    <property type="component" value="Unassembled WGS sequence"/>
</dbReference>
<gene>
    <name evidence="1" type="ORF">SK128_027926</name>
</gene>
<accession>A0AAN8X6Y1</accession>
<evidence type="ECO:0000313" key="1">
    <source>
        <dbReference type="EMBL" id="KAK7075603.1"/>
    </source>
</evidence>